<dbReference type="RefSeq" id="WP_231332068.1">
    <property type="nucleotide sequence ID" value="NZ_CP059572.1"/>
</dbReference>
<gene>
    <name evidence="2" type="ORF">AGRA3207_007415</name>
</gene>
<dbReference type="Proteomes" id="UP001049518">
    <property type="component" value="Chromosome"/>
</dbReference>
<feature type="domain" description="HTH cro/C1-type" evidence="1">
    <location>
        <begin position="63"/>
        <end position="120"/>
    </location>
</feature>
<keyword evidence="3" id="KW-1185">Reference proteome</keyword>
<dbReference type="Gene3D" id="1.10.260.40">
    <property type="entry name" value="lambda repressor-like DNA-binding domains"/>
    <property type="match status" value="1"/>
</dbReference>
<reference evidence="2" key="1">
    <citation type="submission" date="2020-07" db="EMBL/GenBank/DDBJ databases">
        <authorList>
            <person name="Tarantini F.S."/>
            <person name="Hong K.W."/>
            <person name="Chan K.G."/>
        </authorList>
    </citation>
    <scope>NUCLEOTIDE SEQUENCE</scope>
    <source>
        <strain evidence="2">32-07</strain>
    </source>
</reference>
<dbReference type="InterPro" id="IPR010982">
    <property type="entry name" value="Lambda_DNA-bd_dom_sf"/>
</dbReference>
<organism evidence="2 3">
    <name type="scientific">Actinomadura graeca</name>
    <dbReference type="NCBI Taxonomy" id="2750812"/>
    <lineage>
        <taxon>Bacteria</taxon>
        <taxon>Bacillati</taxon>
        <taxon>Actinomycetota</taxon>
        <taxon>Actinomycetes</taxon>
        <taxon>Streptosporangiales</taxon>
        <taxon>Thermomonosporaceae</taxon>
        <taxon>Actinomadura</taxon>
    </lineage>
</organism>
<accession>A0ABX8R456</accession>
<evidence type="ECO:0000259" key="1">
    <source>
        <dbReference type="SMART" id="SM00530"/>
    </source>
</evidence>
<evidence type="ECO:0000313" key="3">
    <source>
        <dbReference type="Proteomes" id="UP001049518"/>
    </source>
</evidence>
<protein>
    <submittedName>
        <fullName evidence="2">Helix-turn-helix transcriptional regulator</fullName>
    </submittedName>
</protein>
<proteinExistence type="predicted"/>
<sequence length="483" mass="52664">MAEQAGDRVCPACRITRLSRYNPDPLCGACLVAVRNGTGVTPLWLWDSVPLRNALARVDMAAVMAILRGAARMSQLDFGHILGWSQSVVTKIERRKRDTFHDIREIVRVADLLDMPRQALLPLVTGCADSRLVTDQDTAFWEDAMEPLARMGRRGFNVMISGLALAAVVPPDRIDRGHIRYLQASLERLRGQAASIGGMPLRTQATRLFSRARAMLDESDYTEQVGRELLVVTADLALVTGWLAYDSGDQACARAFYTEAATLAGGADDAQLLVHIYANMAQQSTYLARATGNRGAAREALRFLDRAADSARYLPSPTLQALLALRRALPHAQLGDATAYKTAIAKARRDIDRGPHDSDQPWTAFISHSEITGHEAMAAQYDRPGHAAELYRSVLKDTARTPHDLAFYSAALAGALCSAGDHRGAITQGLHVVDGLGNTMSSMRVLDRLRPIRDIVGPPIPDDAQEFCRQFDTAARTLTVAAA</sequence>
<dbReference type="SUPFAM" id="SSF47413">
    <property type="entry name" value="lambda repressor-like DNA-binding domains"/>
    <property type="match status" value="1"/>
</dbReference>
<dbReference type="SMART" id="SM00530">
    <property type="entry name" value="HTH_XRE"/>
    <property type="match status" value="1"/>
</dbReference>
<dbReference type="EMBL" id="CP059572">
    <property type="protein sequence ID" value="QXJ25851.1"/>
    <property type="molecule type" value="Genomic_DNA"/>
</dbReference>
<dbReference type="CDD" id="cd00093">
    <property type="entry name" value="HTH_XRE"/>
    <property type="match status" value="1"/>
</dbReference>
<evidence type="ECO:0000313" key="2">
    <source>
        <dbReference type="EMBL" id="QXJ25851.1"/>
    </source>
</evidence>
<name>A0ABX8R456_9ACTN</name>
<dbReference type="InterPro" id="IPR001387">
    <property type="entry name" value="Cro/C1-type_HTH"/>
</dbReference>